<protein>
    <submittedName>
        <fullName evidence="2">Uncharacterized protein</fullName>
    </submittedName>
</protein>
<dbReference type="AlphaFoldDB" id="A0A9P0PTM3"/>
<keyword evidence="1" id="KW-0472">Membrane</keyword>
<keyword evidence="1" id="KW-0812">Transmembrane</keyword>
<comment type="caution">
    <text evidence="2">The sequence shown here is derived from an EMBL/GenBank/DDBJ whole genome shotgun (WGS) entry which is preliminary data.</text>
</comment>
<evidence type="ECO:0000256" key="1">
    <source>
        <dbReference type="SAM" id="Phobius"/>
    </source>
</evidence>
<proteinExistence type="predicted"/>
<keyword evidence="3" id="KW-1185">Reference proteome</keyword>
<gene>
    <name evidence="2" type="ORF">ACAOBT_LOCUS21449</name>
</gene>
<reference evidence="2" key="1">
    <citation type="submission" date="2022-03" db="EMBL/GenBank/DDBJ databases">
        <authorList>
            <person name="Sayadi A."/>
        </authorList>
    </citation>
    <scope>NUCLEOTIDE SEQUENCE</scope>
</reference>
<dbReference type="EMBL" id="CAKOFQ010007170">
    <property type="protein sequence ID" value="CAH1993333.1"/>
    <property type="molecule type" value="Genomic_DNA"/>
</dbReference>
<sequence length="71" mass="8527">MGKVEMAEWTSLLNKLFYQLHRDTYGYNCIWRRLLAIKVGYSILFVEFLLMCNVNVIIYTIFPGWKTKQMN</sequence>
<evidence type="ECO:0000313" key="3">
    <source>
        <dbReference type="Proteomes" id="UP001152888"/>
    </source>
</evidence>
<dbReference type="Proteomes" id="UP001152888">
    <property type="component" value="Unassembled WGS sequence"/>
</dbReference>
<accession>A0A9P0PTM3</accession>
<keyword evidence="1" id="KW-1133">Transmembrane helix</keyword>
<name>A0A9P0PTM3_ACAOB</name>
<evidence type="ECO:0000313" key="2">
    <source>
        <dbReference type="EMBL" id="CAH1993333.1"/>
    </source>
</evidence>
<feature type="transmembrane region" description="Helical" evidence="1">
    <location>
        <begin position="41"/>
        <end position="62"/>
    </location>
</feature>
<organism evidence="2 3">
    <name type="scientific">Acanthoscelides obtectus</name>
    <name type="common">Bean weevil</name>
    <name type="synonym">Bruchus obtectus</name>
    <dbReference type="NCBI Taxonomy" id="200917"/>
    <lineage>
        <taxon>Eukaryota</taxon>
        <taxon>Metazoa</taxon>
        <taxon>Ecdysozoa</taxon>
        <taxon>Arthropoda</taxon>
        <taxon>Hexapoda</taxon>
        <taxon>Insecta</taxon>
        <taxon>Pterygota</taxon>
        <taxon>Neoptera</taxon>
        <taxon>Endopterygota</taxon>
        <taxon>Coleoptera</taxon>
        <taxon>Polyphaga</taxon>
        <taxon>Cucujiformia</taxon>
        <taxon>Chrysomeloidea</taxon>
        <taxon>Chrysomelidae</taxon>
        <taxon>Bruchinae</taxon>
        <taxon>Bruchini</taxon>
        <taxon>Acanthoscelides</taxon>
    </lineage>
</organism>